<dbReference type="InterPro" id="IPR036938">
    <property type="entry name" value="PAP2/HPO_sf"/>
</dbReference>
<organism evidence="3 4">
    <name type="scientific">Hydnum rufescens UP504</name>
    <dbReference type="NCBI Taxonomy" id="1448309"/>
    <lineage>
        <taxon>Eukaryota</taxon>
        <taxon>Fungi</taxon>
        <taxon>Dikarya</taxon>
        <taxon>Basidiomycota</taxon>
        <taxon>Agaricomycotina</taxon>
        <taxon>Agaricomycetes</taxon>
        <taxon>Cantharellales</taxon>
        <taxon>Hydnaceae</taxon>
        <taxon>Hydnum</taxon>
    </lineage>
</organism>
<evidence type="ECO:0000313" key="4">
    <source>
        <dbReference type="Proteomes" id="UP000886523"/>
    </source>
</evidence>
<dbReference type="AlphaFoldDB" id="A0A9P6B222"/>
<keyword evidence="4" id="KW-1185">Reference proteome</keyword>
<evidence type="ECO:0000313" key="3">
    <source>
        <dbReference type="EMBL" id="KAF9515957.1"/>
    </source>
</evidence>
<accession>A0A9P6B222</accession>
<evidence type="ECO:0000256" key="1">
    <source>
        <dbReference type="SAM" id="Phobius"/>
    </source>
</evidence>
<dbReference type="InterPro" id="IPR000326">
    <property type="entry name" value="PAP2/HPO"/>
</dbReference>
<evidence type="ECO:0000259" key="2">
    <source>
        <dbReference type="Pfam" id="PF01569"/>
    </source>
</evidence>
<keyword evidence="1" id="KW-1133">Transmembrane helix</keyword>
<dbReference type="OrthoDB" id="302705at2759"/>
<sequence length="95" mass="10563">MPSTHGSAVACASVLISSVVLRTPLYPWIALYVSEDWEPVCRALVPFVVFPIAWVICATRIWKGHHTVRQVIGGFAFGTIYGLTCFEAYMRFIGI</sequence>
<feature type="transmembrane region" description="Helical" evidence="1">
    <location>
        <begin position="68"/>
        <end position="89"/>
    </location>
</feature>
<feature type="non-terminal residue" evidence="3">
    <location>
        <position position="1"/>
    </location>
</feature>
<gene>
    <name evidence="3" type="ORF">BS47DRAFT_1341553</name>
</gene>
<dbReference type="EMBL" id="MU128945">
    <property type="protein sequence ID" value="KAF9515957.1"/>
    <property type="molecule type" value="Genomic_DNA"/>
</dbReference>
<feature type="domain" description="Phosphatidic acid phosphatase type 2/haloperoxidase" evidence="2">
    <location>
        <begin position="1"/>
        <end position="89"/>
    </location>
</feature>
<feature type="transmembrane region" description="Helical" evidence="1">
    <location>
        <begin position="6"/>
        <end position="31"/>
    </location>
</feature>
<dbReference type="SUPFAM" id="SSF48317">
    <property type="entry name" value="Acid phosphatase/Vanadium-dependent haloperoxidase"/>
    <property type="match status" value="1"/>
</dbReference>
<reference evidence="3" key="1">
    <citation type="journal article" date="2020" name="Nat. Commun.">
        <title>Large-scale genome sequencing of mycorrhizal fungi provides insights into the early evolution of symbiotic traits.</title>
        <authorList>
            <person name="Miyauchi S."/>
            <person name="Kiss E."/>
            <person name="Kuo A."/>
            <person name="Drula E."/>
            <person name="Kohler A."/>
            <person name="Sanchez-Garcia M."/>
            <person name="Morin E."/>
            <person name="Andreopoulos B."/>
            <person name="Barry K.W."/>
            <person name="Bonito G."/>
            <person name="Buee M."/>
            <person name="Carver A."/>
            <person name="Chen C."/>
            <person name="Cichocki N."/>
            <person name="Clum A."/>
            <person name="Culley D."/>
            <person name="Crous P.W."/>
            <person name="Fauchery L."/>
            <person name="Girlanda M."/>
            <person name="Hayes R.D."/>
            <person name="Keri Z."/>
            <person name="LaButti K."/>
            <person name="Lipzen A."/>
            <person name="Lombard V."/>
            <person name="Magnuson J."/>
            <person name="Maillard F."/>
            <person name="Murat C."/>
            <person name="Nolan M."/>
            <person name="Ohm R.A."/>
            <person name="Pangilinan J."/>
            <person name="Pereira M.F."/>
            <person name="Perotto S."/>
            <person name="Peter M."/>
            <person name="Pfister S."/>
            <person name="Riley R."/>
            <person name="Sitrit Y."/>
            <person name="Stielow J.B."/>
            <person name="Szollosi G."/>
            <person name="Zifcakova L."/>
            <person name="Stursova M."/>
            <person name="Spatafora J.W."/>
            <person name="Tedersoo L."/>
            <person name="Vaario L.M."/>
            <person name="Yamada A."/>
            <person name="Yan M."/>
            <person name="Wang P."/>
            <person name="Xu J."/>
            <person name="Bruns T."/>
            <person name="Baldrian P."/>
            <person name="Vilgalys R."/>
            <person name="Dunand C."/>
            <person name="Henrissat B."/>
            <person name="Grigoriev I.V."/>
            <person name="Hibbett D."/>
            <person name="Nagy L.G."/>
            <person name="Martin F.M."/>
        </authorList>
    </citation>
    <scope>NUCLEOTIDE SEQUENCE</scope>
    <source>
        <strain evidence="3">UP504</strain>
    </source>
</reference>
<feature type="transmembrane region" description="Helical" evidence="1">
    <location>
        <begin position="43"/>
        <end position="62"/>
    </location>
</feature>
<keyword evidence="1" id="KW-0812">Transmembrane</keyword>
<dbReference type="Proteomes" id="UP000886523">
    <property type="component" value="Unassembled WGS sequence"/>
</dbReference>
<dbReference type="Gene3D" id="1.20.144.10">
    <property type="entry name" value="Phosphatidic acid phosphatase type 2/haloperoxidase"/>
    <property type="match status" value="1"/>
</dbReference>
<protein>
    <recommendedName>
        <fullName evidence="2">Phosphatidic acid phosphatase type 2/haloperoxidase domain-containing protein</fullName>
    </recommendedName>
</protein>
<dbReference type="Pfam" id="PF01569">
    <property type="entry name" value="PAP2"/>
    <property type="match status" value="1"/>
</dbReference>
<comment type="caution">
    <text evidence="3">The sequence shown here is derived from an EMBL/GenBank/DDBJ whole genome shotgun (WGS) entry which is preliminary data.</text>
</comment>
<name>A0A9P6B222_9AGAM</name>
<keyword evidence="1" id="KW-0472">Membrane</keyword>
<proteinExistence type="predicted"/>